<name>A0AA43QVT6_9LECA</name>
<dbReference type="InterPro" id="IPR009006">
    <property type="entry name" value="Ala_racemase/Decarboxylase_C"/>
</dbReference>
<dbReference type="Gene3D" id="2.40.37.10">
    <property type="entry name" value="Lyase, Ornithine Decarboxylase, Chain A, domain 1"/>
    <property type="match status" value="1"/>
</dbReference>
<comment type="similarity">
    <text evidence="2">Belongs to the Orn/Lys/Arg decarboxylase class-II family.</text>
</comment>
<accession>A0AA43QVT6</accession>
<feature type="region of interest" description="Disordered" evidence="10">
    <location>
        <begin position="1"/>
        <end position="33"/>
    </location>
</feature>
<dbReference type="SUPFAM" id="SSF51419">
    <property type="entry name" value="PLP-binding barrel"/>
    <property type="match status" value="1"/>
</dbReference>
<evidence type="ECO:0000256" key="8">
    <source>
        <dbReference type="ARBA" id="ARBA00046672"/>
    </source>
</evidence>
<dbReference type="PRINTS" id="PR01179">
    <property type="entry name" value="ODADCRBXLASE"/>
</dbReference>
<dbReference type="PANTHER" id="PTHR11482">
    <property type="entry name" value="ARGININE/DIAMINOPIMELATE/ORNITHINE DECARBOXYLASE"/>
    <property type="match status" value="1"/>
</dbReference>
<dbReference type="InterPro" id="IPR022653">
    <property type="entry name" value="De-COase2_pyr-phos_BS"/>
</dbReference>
<feature type="compositionally biased region" description="Basic and acidic residues" evidence="10">
    <location>
        <begin position="18"/>
        <end position="33"/>
    </location>
</feature>
<evidence type="ECO:0000256" key="4">
    <source>
        <dbReference type="ARBA" id="ARBA00022898"/>
    </source>
</evidence>
<evidence type="ECO:0000256" key="7">
    <source>
        <dbReference type="ARBA" id="ARBA00034138"/>
    </source>
</evidence>
<evidence type="ECO:0000259" key="11">
    <source>
        <dbReference type="Pfam" id="PF02784"/>
    </source>
</evidence>
<dbReference type="Gene3D" id="3.20.20.10">
    <property type="entry name" value="Alanine racemase"/>
    <property type="match status" value="1"/>
</dbReference>
<dbReference type="Proteomes" id="UP001161017">
    <property type="component" value="Unassembled WGS sequence"/>
</dbReference>
<evidence type="ECO:0000256" key="10">
    <source>
        <dbReference type="SAM" id="MobiDB-lite"/>
    </source>
</evidence>
<dbReference type="PANTHER" id="PTHR11482:SF6">
    <property type="entry name" value="ORNITHINE DECARBOXYLASE 1-RELATED"/>
    <property type="match status" value="1"/>
</dbReference>
<comment type="catalytic activity">
    <reaction evidence="9">
        <text>L-ornithine + H(+) = putrescine + CO2</text>
        <dbReference type="Rhea" id="RHEA:22964"/>
        <dbReference type="ChEBI" id="CHEBI:15378"/>
        <dbReference type="ChEBI" id="CHEBI:16526"/>
        <dbReference type="ChEBI" id="CHEBI:46911"/>
        <dbReference type="ChEBI" id="CHEBI:326268"/>
        <dbReference type="EC" id="4.1.1.17"/>
    </reaction>
</comment>
<keyword evidence="5 12" id="KW-0456">Lyase</keyword>
<proteinExistence type="inferred from homology"/>
<dbReference type="InterPro" id="IPR029066">
    <property type="entry name" value="PLP-binding_barrel"/>
</dbReference>
<evidence type="ECO:0000313" key="12">
    <source>
        <dbReference type="EMBL" id="MDI1492236.1"/>
    </source>
</evidence>
<organism evidence="12 13">
    <name type="scientific">Ramalina farinacea</name>
    <dbReference type="NCBI Taxonomy" id="258253"/>
    <lineage>
        <taxon>Eukaryota</taxon>
        <taxon>Fungi</taxon>
        <taxon>Dikarya</taxon>
        <taxon>Ascomycota</taxon>
        <taxon>Pezizomycotina</taxon>
        <taxon>Lecanoromycetes</taxon>
        <taxon>OSLEUM clade</taxon>
        <taxon>Lecanoromycetidae</taxon>
        <taxon>Lecanorales</taxon>
        <taxon>Lecanorineae</taxon>
        <taxon>Ramalinaceae</taxon>
        <taxon>Ramalina</taxon>
    </lineage>
</organism>
<comment type="pathway">
    <text evidence="6">Amine and polyamine biosynthesis; putrescine biosynthesis via L-ornithine pathway; putrescine from L-ornithine: step 1/1.</text>
</comment>
<dbReference type="PROSITE" id="PS00878">
    <property type="entry name" value="ODR_DC_2_1"/>
    <property type="match status" value="1"/>
</dbReference>
<evidence type="ECO:0000256" key="9">
    <source>
        <dbReference type="ARBA" id="ARBA00049127"/>
    </source>
</evidence>
<evidence type="ECO:0000313" key="13">
    <source>
        <dbReference type="Proteomes" id="UP001161017"/>
    </source>
</evidence>
<gene>
    <name evidence="12" type="primary">SPE1_2</name>
    <name evidence="12" type="ORF">OHK93_003448</name>
</gene>
<dbReference type="InterPro" id="IPR002433">
    <property type="entry name" value="Orn_de-COase"/>
</dbReference>
<dbReference type="PRINTS" id="PR01182">
    <property type="entry name" value="ORNDCRBXLASE"/>
</dbReference>
<dbReference type="EC" id="4.1.1.17" evidence="7"/>
<dbReference type="EMBL" id="JAPUFD010000018">
    <property type="protein sequence ID" value="MDI1492236.1"/>
    <property type="molecule type" value="Genomic_DNA"/>
</dbReference>
<reference evidence="12" key="1">
    <citation type="journal article" date="2023" name="Genome Biol. Evol.">
        <title>First Whole Genome Sequence and Flow Cytometry Genome Size Data for the Lichen-Forming Fungus Ramalina farinacea (Ascomycota).</title>
        <authorList>
            <person name="Llewellyn T."/>
            <person name="Mian S."/>
            <person name="Hill R."/>
            <person name="Leitch I.J."/>
            <person name="Gaya E."/>
        </authorList>
    </citation>
    <scope>NUCLEOTIDE SEQUENCE</scope>
    <source>
        <strain evidence="12">LIQ254RAFAR</strain>
    </source>
</reference>
<evidence type="ECO:0000256" key="5">
    <source>
        <dbReference type="ARBA" id="ARBA00023239"/>
    </source>
</evidence>
<dbReference type="GO" id="GO:0033387">
    <property type="term" value="P:putrescine biosynthetic process from arginine, via ornithine"/>
    <property type="evidence" value="ECO:0007669"/>
    <property type="project" value="TreeGrafter"/>
</dbReference>
<evidence type="ECO:0000256" key="3">
    <source>
        <dbReference type="ARBA" id="ARBA00022793"/>
    </source>
</evidence>
<dbReference type="GO" id="GO:0005737">
    <property type="term" value="C:cytoplasm"/>
    <property type="evidence" value="ECO:0007669"/>
    <property type="project" value="TreeGrafter"/>
</dbReference>
<dbReference type="InterPro" id="IPR022644">
    <property type="entry name" value="De-COase2_N"/>
</dbReference>
<dbReference type="FunFam" id="3.20.20.10:FF:000005">
    <property type="entry name" value="Ornithine decarboxylase"/>
    <property type="match status" value="1"/>
</dbReference>
<dbReference type="SUPFAM" id="SSF50621">
    <property type="entry name" value="Alanine racemase C-terminal domain-like"/>
    <property type="match status" value="1"/>
</dbReference>
<keyword evidence="3" id="KW-0210">Decarboxylase</keyword>
<feature type="domain" description="Orn/DAP/Arg decarboxylase 2 N-terminal" evidence="11">
    <location>
        <begin position="57"/>
        <end position="289"/>
    </location>
</feature>
<dbReference type="CDD" id="cd00622">
    <property type="entry name" value="PLPDE_III_ODC"/>
    <property type="match status" value="1"/>
</dbReference>
<evidence type="ECO:0000256" key="2">
    <source>
        <dbReference type="ARBA" id="ARBA00008872"/>
    </source>
</evidence>
<evidence type="ECO:0000256" key="6">
    <source>
        <dbReference type="ARBA" id="ARBA00034115"/>
    </source>
</evidence>
<keyword evidence="13" id="KW-1185">Reference proteome</keyword>
<sequence>MKSPTTPPQLTGSSNDNARVKYDTQEGTSSERRLTQDRILDEIRRANDEEAFFIVDLGQVKRLCRMWEQNLPGILPHYAVKCNPNSRLIETLASVGINYDCASESEMNLVLSLGVDPRRIILANPIKPGSMLRYAKTHGVRRMTFDNADELHKVAGVYHDAELYLRITACDPRSATDLSSKFGCSKASVAPLLALARQLDLSVTGIAFHVGTGAKDANAYVQAIQDSKEVIEEASRLGFQIRSLDIGGGFVQERLPALAPEIRRALEHNDYFSSRGIQVLAEPGAFFAASIATLACNVIGRRTGENDQGAIDKLYLNDGVYGSFLNVLLEGPELKTYLLKSSSFERRSRQGKHAYSLWGPTLDSTDKLCDSYEFDDEVEIGDWLYFEDMGAYTSCTATSFNGFPPVAKTLYIDSDHEP</sequence>
<comment type="caution">
    <text evidence="12">The sequence shown here is derived from an EMBL/GenBank/DDBJ whole genome shotgun (WGS) entry which is preliminary data.</text>
</comment>
<evidence type="ECO:0000256" key="1">
    <source>
        <dbReference type="ARBA" id="ARBA00001933"/>
    </source>
</evidence>
<keyword evidence="4" id="KW-0663">Pyridoxal phosphate</keyword>
<dbReference type="AlphaFoldDB" id="A0AA43QVT6"/>
<protein>
    <recommendedName>
        <fullName evidence="7">ornithine decarboxylase</fullName>
        <ecNumber evidence="7">4.1.1.17</ecNumber>
    </recommendedName>
</protein>
<comment type="subunit">
    <text evidence="8">Homodimer. Only the dimer is catalytically active, as the active sites are constructed of residues from both monomers.</text>
</comment>
<feature type="compositionally biased region" description="Polar residues" evidence="10">
    <location>
        <begin position="8"/>
        <end position="17"/>
    </location>
</feature>
<comment type="cofactor">
    <cofactor evidence="1">
        <name>pyridoxal 5'-phosphate</name>
        <dbReference type="ChEBI" id="CHEBI:597326"/>
    </cofactor>
</comment>
<dbReference type="Pfam" id="PF02784">
    <property type="entry name" value="Orn_Arg_deC_N"/>
    <property type="match status" value="1"/>
</dbReference>
<dbReference type="InterPro" id="IPR000183">
    <property type="entry name" value="Orn/DAP/Arg_de-COase"/>
</dbReference>
<dbReference type="GO" id="GO:0004586">
    <property type="term" value="F:ornithine decarboxylase activity"/>
    <property type="evidence" value="ECO:0007669"/>
    <property type="project" value="UniProtKB-EC"/>
</dbReference>